<feature type="non-terminal residue" evidence="2">
    <location>
        <position position="125"/>
    </location>
</feature>
<comment type="caution">
    <text evidence="2">The sequence shown here is derived from an EMBL/GenBank/DDBJ whole genome shotgun (WGS) entry which is preliminary data.</text>
</comment>
<keyword evidence="3" id="KW-1185">Reference proteome</keyword>
<keyword evidence="1" id="KW-0472">Membrane</keyword>
<accession>A0AAN5C9P3</accession>
<evidence type="ECO:0000313" key="3">
    <source>
        <dbReference type="Proteomes" id="UP001328107"/>
    </source>
</evidence>
<feature type="non-terminal residue" evidence="2">
    <location>
        <position position="1"/>
    </location>
</feature>
<proteinExistence type="predicted"/>
<sequence length="125" mass="14016">KDYSTFFGASITVSTESSFPRKSYEFAIWRIIFQTKAHLLGAALLAGCLLYGHAVFFNWRRNLVAALMATVRILLFHSSSSWFQVLAHGHYFTGGAPEQEAGDDVMPLPRVIYGLFYLLYVGVMA</sequence>
<reference evidence="3" key="1">
    <citation type="submission" date="2022-10" db="EMBL/GenBank/DDBJ databases">
        <title>Genome assembly of Pristionchus species.</title>
        <authorList>
            <person name="Yoshida K."/>
            <person name="Sommer R.J."/>
        </authorList>
    </citation>
    <scope>NUCLEOTIDE SEQUENCE [LARGE SCALE GENOMIC DNA]</scope>
    <source>
        <strain evidence="3">RS5460</strain>
    </source>
</reference>
<keyword evidence="1" id="KW-1133">Transmembrane helix</keyword>
<protein>
    <submittedName>
        <fullName evidence="2">Uncharacterized protein</fullName>
    </submittedName>
</protein>
<feature type="transmembrane region" description="Helical" evidence="1">
    <location>
        <begin position="63"/>
        <end position="85"/>
    </location>
</feature>
<feature type="transmembrane region" description="Helical" evidence="1">
    <location>
        <begin position="105"/>
        <end position="123"/>
    </location>
</feature>
<gene>
    <name evidence="2" type="ORF">PMAYCL1PPCAC_05192</name>
</gene>
<name>A0AAN5C9P3_9BILA</name>
<dbReference type="Proteomes" id="UP001328107">
    <property type="component" value="Unassembled WGS sequence"/>
</dbReference>
<dbReference type="EMBL" id="BTRK01000002">
    <property type="protein sequence ID" value="GMR34997.1"/>
    <property type="molecule type" value="Genomic_DNA"/>
</dbReference>
<keyword evidence="1" id="KW-0812">Transmembrane</keyword>
<organism evidence="2 3">
    <name type="scientific">Pristionchus mayeri</name>
    <dbReference type="NCBI Taxonomy" id="1317129"/>
    <lineage>
        <taxon>Eukaryota</taxon>
        <taxon>Metazoa</taxon>
        <taxon>Ecdysozoa</taxon>
        <taxon>Nematoda</taxon>
        <taxon>Chromadorea</taxon>
        <taxon>Rhabditida</taxon>
        <taxon>Rhabditina</taxon>
        <taxon>Diplogasteromorpha</taxon>
        <taxon>Diplogasteroidea</taxon>
        <taxon>Neodiplogasteridae</taxon>
        <taxon>Pristionchus</taxon>
    </lineage>
</organism>
<dbReference type="AlphaFoldDB" id="A0AAN5C9P3"/>
<feature type="transmembrane region" description="Helical" evidence="1">
    <location>
        <begin position="27"/>
        <end position="51"/>
    </location>
</feature>
<evidence type="ECO:0000256" key="1">
    <source>
        <dbReference type="SAM" id="Phobius"/>
    </source>
</evidence>
<evidence type="ECO:0000313" key="2">
    <source>
        <dbReference type="EMBL" id="GMR34997.1"/>
    </source>
</evidence>